<dbReference type="eggNOG" id="COG1533">
    <property type="taxonomic scope" value="Bacteria"/>
</dbReference>
<gene>
    <name evidence="4" type="ordered locus">Dalk_2607</name>
</gene>
<sequence length="591" mass="67305">MAKWPITIIKTQNGFQKAVAPTILSVSRLSDVPAHRSDWFMNGMDREHFKTMGSYGHKAYVSTKNVQGIVFWTKYPGPMLEHIDDLDARGIASYFLVTLNNYVGINVEPNLPPLDERIRAFWEMSRKIGKHRMIWRADPIIVAKGMPLEETLDRIEQVGEQLKGYTQKLVFGFLEPQKNSSIRKRLDKAGLSQYDISKADQYKVAERLAQLGKKWAMQVASCCETLNFSQYGIMKNRCTDPELFKRIAPGNKKLVDYCNSAAAKTRGVGQQKRCQCMPAKDIGMKFSCPYACAYCYAFGSQETLDHNVAQHDPEGESIYPISQKKKVKKSKTNNSGANQWGGVKVNCCKGCSHACLYCYARGLAEQREQVSGMDEWLQEKVRPKDVFKGRKYYADGTSVMFPTSHDITPKNFWACFHVLEKMLSAGNRVKVVSKPHLECIETLCDGFKRYKKQILFRFSIGATDNTILSLWEPNAPAYEERKACLRLAHERGFQTSVSVEPMLDSAHIDDLVADLKPYVTEVLWIGTMNYIHQYVDISNQAVAQDAQRIEAGQTIQVIRDIHSRYMNDPKIKWKETISKMLGVPDSKDIWM</sequence>
<reference evidence="4 5" key="1">
    <citation type="journal article" date="2012" name="Environ. Microbiol.">
        <title>The genome sequence of Desulfatibacillum alkenivorans AK-01: a blueprint for anaerobic alkane oxidation.</title>
        <authorList>
            <person name="Callaghan A.V."/>
            <person name="Morris B.E."/>
            <person name="Pereira I.A."/>
            <person name="McInerney M.J."/>
            <person name="Austin R.N."/>
            <person name="Groves J.T."/>
            <person name="Kukor J.J."/>
            <person name="Suflita J.M."/>
            <person name="Young L.Y."/>
            <person name="Zylstra G.J."/>
            <person name="Wawrik B."/>
        </authorList>
    </citation>
    <scope>NUCLEOTIDE SEQUENCE [LARGE SCALE GENOMIC DNA]</scope>
    <source>
        <strain evidence="4 5">AK-01</strain>
    </source>
</reference>
<dbReference type="InterPro" id="IPR014998">
    <property type="entry name" value="DUF1848"/>
</dbReference>
<dbReference type="Gene3D" id="3.80.30.30">
    <property type="match status" value="1"/>
</dbReference>
<dbReference type="HOGENOM" id="CLU_461341_0_0_7"/>
<dbReference type="EMBL" id="CP001322">
    <property type="protein sequence ID" value="ACL04300.1"/>
    <property type="molecule type" value="Genomic_DNA"/>
</dbReference>
<protein>
    <submittedName>
        <fullName evidence="4">DNA repair photolyase-like protein</fullName>
    </submittedName>
</protein>
<dbReference type="PANTHER" id="PTHR43432">
    <property type="entry name" value="SLR0285 PROTEIN"/>
    <property type="match status" value="1"/>
</dbReference>
<keyword evidence="3" id="KW-0411">Iron-sulfur</keyword>
<evidence type="ECO:0000256" key="1">
    <source>
        <dbReference type="ARBA" id="ARBA00022723"/>
    </source>
</evidence>
<accession>B8FIQ9</accession>
<dbReference type="InterPro" id="IPR040086">
    <property type="entry name" value="MJ0683-like"/>
</dbReference>
<dbReference type="AlphaFoldDB" id="B8FIQ9"/>
<name>B8FIQ9_DESAL</name>
<dbReference type="PANTHER" id="PTHR43432:SF3">
    <property type="entry name" value="SLR0285 PROTEIN"/>
    <property type="match status" value="1"/>
</dbReference>
<dbReference type="RefSeq" id="WP_015947373.1">
    <property type="nucleotide sequence ID" value="NC_011768.1"/>
</dbReference>
<dbReference type="Proteomes" id="UP000000739">
    <property type="component" value="Chromosome"/>
</dbReference>
<evidence type="ECO:0000313" key="5">
    <source>
        <dbReference type="Proteomes" id="UP000000739"/>
    </source>
</evidence>
<dbReference type="GO" id="GO:0046872">
    <property type="term" value="F:metal ion binding"/>
    <property type="evidence" value="ECO:0007669"/>
    <property type="project" value="UniProtKB-KW"/>
</dbReference>
<keyword evidence="5" id="KW-1185">Reference proteome</keyword>
<dbReference type="GO" id="GO:0051536">
    <property type="term" value="F:iron-sulfur cluster binding"/>
    <property type="evidence" value="ECO:0007669"/>
    <property type="project" value="UniProtKB-KW"/>
</dbReference>
<dbReference type="KEGG" id="dal:Dalk_2607"/>
<evidence type="ECO:0000256" key="2">
    <source>
        <dbReference type="ARBA" id="ARBA00023004"/>
    </source>
</evidence>
<keyword evidence="1" id="KW-0479">Metal-binding</keyword>
<evidence type="ECO:0000256" key="3">
    <source>
        <dbReference type="ARBA" id="ARBA00023014"/>
    </source>
</evidence>
<evidence type="ECO:0000313" key="4">
    <source>
        <dbReference type="EMBL" id="ACL04300.1"/>
    </source>
</evidence>
<keyword evidence="2" id="KW-0408">Iron</keyword>
<proteinExistence type="predicted"/>
<dbReference type="Pfam" id="PF08902">
    <property type="entry name" value="DUF1848"/>
    <property type="match status" value="1"/>
</dbReference>
<organism evidence="4 5">
    <name type="scientific">Desulfatibacillum aliphaticivorans</name>
    <dbReference type="NCBI Taxonomy" id="218208"/>
    <lineage>
        <taxon>Bacteria</taxon>
        <taxon>Pseudomonadati</taxon>
        <taxon>Thermodesulfobacteriota</taxon>
        <taxon>Desulfobacteria</taxon>
        <taxon>Desulfobacterales</taxon>
        <taxon>Desulfatibacillaceae</taxon>
        <taxon>Desulfatibacillum</taxon>
    </lineage>
</organism>